<dbReference type="EMBL" id="KV145771">
    <property type="protein sequence ID" value="KZT76177.1"/>
    <property type="molecule type" value="Genomic_DNA"/>
</dbReference>
<organism evidence="1 2">
    <name type="scientific">Dorcoceras hygrometricum</name>
    <dbReference type="NCBI Taxonomy" id="472368"/>
    <lineage>
        <taxon>Eukaryota</taxon>
        <taxon>Viridiplantae</taxon>
        <taxon>Streptophyta</taxon>
        <taxon>Embryophyta</taxon>
        <taxon>Tracheophyta</taxon>
        <taxon>Spermatophyta</taxon>
        <taxon>Magnoliopsida</taxon>
        <taxon>eudicotyledons</taxon>
        <taxon>Gunneridae</taxon>
        <taxon>Pentapetalae</taxon>
        <taxon>asterids</taxon>
        <taxon>lamiids</taxon>
        <taxon>Lamiales</taxon>
        <taxon>Gesneriaceae</taxon>
        <taxon>Didymocarpoideae</taxon>
        <taxon>Trichosporeae</taxon>
        <taxon>Loxocarpinae</taxon>
        <taxon>Dorcoceras</taxon>
    </lineage>
</organism>
<evidence type="ECO:0000313" key="2">
    <source>
        <dbReference type="Proteomes" id="UP000250235"/>
    </source>
</evidence>
<accession>A0A2Z6ZSJ4</accession>
<protein>
    <submittedName>
        <fullName evidence="1">Uncharacterized protein</fullName>
    </submittedName>
</protein>
<dbReference type="Proteomes" id="UP000250235">
    <property type="component" value="Unassembled WGS sequence"/>
</dbReference>
<dbReference type="AlphaFoldDB" id="A0A2Z6ZSJ4"/>
<gene>
    <name evidence="1" type="ORF">F511_46798</name>
</gene>
<name>A0A2Z6ZSJ4_9LAMI</name>
<keyword evidence="2" id="KW-1185">Reference proteome</keyword>
<evidence type="ECO:0000313" key="1">
    <source>
        <dbReference type="EMBL" id="KZT76177.1"/>
    </source>
</evidence>
<reference evidence="1 2" key="1">
    <citation type="journal article" date="2015" name="Proc. Natl. Acad. Sci. U.S.A.">
        <title>The resurrection genome of Boea hygrometrica: A blueprint for survival of dehydration.</title>
        <authorList>
            <person name="Xiao L."/>
            <person name="Yang G."/>
            <person name="Zhang L."/>
            <person name="Yang X."/>
            <person name="Zhao S."/>
            <person name="Ji Z."/>
            <person name="Zhou Q."/>
            <person name="Hu M."/>
            <person name="Wang Y."/>
            <person name="Chen M."/>
            <person name="Xu Y."/>
            <person name="Jin H."/>
            <person name="Xiao X."/>
            <person name="Hu G."/>
            <person name="Bao F."/>
            <person name="Hu Y."/>
            <person name="Wan P."/>
            <person name="Li L."/>
            <person name="Deng X."/>
            <person name="Kuang T."/>
            <person name="Xiang C."/>
            <person name="Zhu J.K."/>
            <person name="Oliver M.J."/>
            <person name="He Y."/>
        </authorList>
    </citation>
    <scope>NUCLEOTIDE SEQUENCE [LARGE SCALE GENOMIC DNA]</scope>
    <source>
        <strain evidence="2">cv. XS01</strain>
    </source>
</reference>
<sequence>MKVAKYARQFSSLLSYDSHIDSQERTKRNKFMEGLRSDLLPLVLAGAPVTYADTMNRPIDIEKGLLNMQAQAQPPARQGFYPAPSGMPSSHRTTVFELSEVQAERETIHEDWFEFFWFG</sequence>
<proteinExistence type="predicted"/>